<dbReference type="Pfam" id="PF06985">
    <property type="entry name" value="HET"/>
    <property type="match status" value="1"/>
</dbReference>
<dbReference type="PANTHER" id="PTHR24148">
    <property type="entry name" value="ANKYRIN REPEAT DOMAIN-CONTAINING PROTEIN 39 HOMOLOG-RELATED"/>
    <property type="match status" value="1"/>
</dbReference>
<feature type="region of interest" description="Disordered" evidence="1">
    <location>
        <begin position="1"/>
        <end position="22"/>
    </location>
</feature>
<dbReference type="Pfam" id="PF26639">
    <property type="entry name" value="Het-6_barrel"/>
    <property type="match status" value="1"/>
</dbReference>
<dbReference type="InterPro" id="IPR052895">
    <property type="entry name" value="HetReg/Transcr_Mod"/>
</dbReference>
<reference evidence="3" key="1">
    <citation type="submission" date="2023-06" db="EMBL/GenBank/DDBJ databases">
        <authorList>
            <person name="Noh H."/>
        </authorList>
    </citation>
    <scope>NUCLEOTIDE SEQUENCE</scope>
    <source>
        <strain evidence="3">DUCC20226</strain>
    </source>
</reference>
<dbReference type="InterPro" id="IPR010730">
    <property type="entry name" value="HET"/>
</dbReference>
<comment type="caution">
    <text evidence="3">The sequence shown here is derived from an EMBL/GenBank/DDBJ whole genome shotgun (WGS) entry which is preliminary data.</text>
</comment>
<dbReference type="AlphaFoldDB" id="A0AAD9VYP7"/>
<sequence>MASSNHDPSHIATTASKKPKLDSCEHFDCSTLTSSTTTQPLQFGDKSGFDDWKLDEQKKQIRILYVLPCSTKEKIQCRLEVKSLCECQCECQGPTYEALSYCWGSPGDPVTITVNERPFKVTRNLNAALKSLIPGSDSTSPRKLWIDAICIDQGVDALSEREWQISMMGDIYKRASSVTAYLGEPFEGLGQAMQFLESSASDPELHFDPETSTNTQVDGVRATSKSLNQALEKFFGFPWWTRMWIVQEYSLAQRLVFQIGNNRIAGDVCAQAVQHIFRHRDIGCCDHRSFPFHGQLDTNGNRLPDIWASFSKLQNLTDTRRDNTISVLDGLGRFSGRDATDPRDKIFALRSLCTSNDKELIEIKCKKCVRCVFLEFTLRWINQKKDLTILSYLGLSTKDASMDTPLDAPSFAVNWGKSPVQGDLASWHRRVAAQARLFNACKNTQAYWGTDSADNFIASGFLFDEIKTVVNGFHGDFYDPDSFGAWLDSTRMLLKDLVVYSNPREALIRAACSDLMFEDDEFERISDDHNFLLNLWRDEVLRLYLVNIRRPPGAESRWPTDYPHIRIFNAETISSIHEPIDTVAVGRSVIVTKEGYIGLAPRDCQSGDFVAIMGGGKMPMALRKSAVMGQGDRSVDMDNGAGASYKVLGDVYVHGIMDGEAFAKRGRGEEELDKLILV</sequence>
<evidence type="ECO:0000259" key="2">
    <source>
        <dbReference type="Pfam" id="PF06985"/>
    </source>
</evidence>
<gene>
    <name evidence="3" type="ORF">N8I77_013229</name>
</gene>
<proteinExistence type="predicted"/>
<evidence type="ECO:0000313" key="4">
    <source>
        <dbReference type="Proteomes" id="UP001265746"/>
    </source>
</evidence>
<evidence type="ECO:0000256" key="1">
    <source>
        <dbReference type="SAM" id="MobiDB-lite"/>
    </source>
</evidence>
<feature type="domain" description="Heterokaryon incompatibility" evidence="2">
    <location>
        <begin position="96"/>
        <end position="248"/>
    </location>
</feature>
<keyword evidence="4" id="KW-1185">Reference proteome</keyword>
<dbReference type="Proteomes" id="UP001265746">
    <property type="component" value="Unassembled WGS sequence"/>
</dbReference>
<feature type="compositionally biased region" description="Polar residues" evidence="1">
    <location>
        <begin position="1"/>
        <end position="16"/>
    </location>
</feature>
<dbReference type="PANTHER" id="PTHR24148:SF73">
    <property type="entry name" value="HET DOMAIN PROTEIN (AFU_ORTHOLOGUE AFUA_8G01020)"/>
    <property type="match status" value="1"/>
</dbReference>
<evidence type="ECO:0000313" key="3">
    <source>
        <dbReference type="EMBL" id="KAK2596333.1"/>
    </source>
</evidence>
<accession>A0AAD9VYP7</accession>
<protein>
    <recommendedName>
        <fullName evidence="2">Heterokaryon incompatibility domain-containing protein</fullName>
    </recommendedName>
</protein>
<organism evidence="3 4">
    <name type="scientific">Phomopsis amygdali</name>
    <name type="common">Fusicoccum amygdali</name>
    <dbReference type="NCBI Taxonomy" id="1214568"/>
    <lineage>
        <taxon>Eukaryota</taxon>
        <taxon>Fungi</taxon>
        <taxon>Dikarya</taxon>
        <taxon>Ascomycota</taxon>
        <taxon>Pezizomycotina</taxon>
        <taxon>Sordariomycetes</taxon>
        <taxon>Sordariomycetidae</taxon>
        <taxon>Diaporthales</taxon>
        <taxon>Diaporthaceae</taxon>
        <taxon>Diaporthe</taxon>
    </lineage>
</organism>
<dbReference type="EMBL" id="JAUJFL010000011">
    <property type="protein sequence ID" value="KAK2596333.1"/>
    <property type="molecule type" value="Genomic_DNA"/>
</dbReference>
<name>A0AAD9VYP7_PHOAM</name>